<sequence>MYKVRENMMIVFCSFCFRCPAVCSVLCPTSATLNASQTYAYARHAHDCLRGRIFLCAGTCALEPFGAAFCFLCFTFLLFVCLLFFAFNCFLFVFLAVQLLRGCLCFLPFCPFTDSNCFRVCVQAAAICHFAVVVVTCLSFSSALR</sequence>
<keyword evidence="1" id="KW-1133">Transmembrane helix</keyword>
<dbReference type="EMBL" id="AYLP01000212">
    <property type="protein sequence ID" value="ESS62085.1"/>
    <property type="molecule type" value="Genomic_DNA"/>
</dbReference>
<name>V5AN12_TRYCR</name>
<keyword evidence="1" id="KW-0812">Transmembrane</keyword>
<protein>
    <submittedName>
        <fullName evidence="3">Putative mucin-associated surface protein (MASP)</fullName>
    </submittedName>
</protein>
<feature type="transmembrane region" description="Helical" evidence="1">
    <location>
        <begin position="124"/>
        <end position="144"/>
    </location>
</feature>
<keyword evidence="2" id="KW-0732">Signal</keyword>
<dbReference type="AlphaFoldDB" id="V5AN12"/>
<reference evidence="3 4" key="1">
    <citation type="journal article" date="2014" name="Genome Announc.">
        <title>Trypanosoma cruzi Clone Dm28c Draft Genome Sequence.</title>
        <authorList>
            <person name="Grisard E.C."/>
            <person name="Teixeira S.M."/>
            <person name="de Almeida L.G."/>
            <person name="Stoco P.H."/>
            <person name="Gerber A.L."/>
            <person name="Talavera-Lopez C."/>
            <person name="Lima O.C."/>
            <person name="Andersson B."/>
            <person name="de Vasconcelos A.T."/>
        </authorList>
    </citation>
    <scope>NUCLEOTIDE SEQUENCE [LARGE SCALE GENOMIC DNA]</scope>
    <source>
        <strain evidence="3 4">Dm28c</strain>
    </source>
</reference>
<evidence type="ECO:0000256" key="2">
    <source>
        <dbReference type="SAM" id="SignalP"/>
    </source>
</evidence>
<dbReference type="VEuPathDB" id="TriTrypDB:TCDM_10276"/>
<evidence type="ECO:0000256" key="1">
    <source>
        <dbReference type="SAM" id="Phobius"/>
    </source>
</evidence>
<organism evidence="3 4">
    <name type="scientific">Trypanosoma cruzi Dm28c</name>
    <dbReference type="NCBI Taxonomy" id="1416333"/>
    <lineage>
        <taxon>Eukaryota</taxon>
        <taxon>Discoba</taxon>
        <taxon>Euglenozoa</taxon>
        <taxon>Kinetoplastea</taxon>
        <taxon>Metakinetoplastina</taxon>
        <taxon>Trypanosomatida</taxon>
        <taxon>Trypanosomatidae</taxon>
        <taxon>Trypanosoma</taxon>
        <taxon>Schizotrypanum</taxon>
    </lineage>
</organism>
<comment type="caution">
    <text evidence="3">The sequence shown here is derived from an EMBL/GenBank/DDBJ whole genome shotgun (WGS) entry which is preliminary data.</text>
</comment>
<evidence type="ECO:0000313" key="4">
    <source>
        <dbReference type="Proteomes" id="UP000017861"/>
    </source>
</evidence>
<keyword evidence="1" id="KW-0472">Membrane</keyword>
<feature type="signal peptide" evidence="2">
    <location>
        <begin position="1"/>
        <end position="24"/>
    </location>
</feature>
<dbReference type="Proteomes" id="UP000017861">
    <property type="component" value="Unassembled WGS sequence"/>
</dbReference>
<feature type="transmembrane region" description="Helical" evidence="1">
    <location>
        <begin position="65"/>
        <end position="85"/>
    </location>
</feature>
<accession>V5AN12</accession>
<feature type="chain" id="PRO_5004730228" evidence="2">
    <location>
        <begin position="25"/>
        <end position="145"/>
    </location>
</feature>
<proteinExistence type="predicted"/>
<evidence type="ECO:0000313" key="3">
    <source>
        <dbReference type="EMBL" id="ESS62085.1"/>
    </source>
</evidence>
<gene>
    <name evidence="3" type="ORF">TCDM_10276</name>
</gene>